<feature type="compositionally biased region" description="Low complexity" evidence="1">
    <location>
        <begin position="444"/>
        <end position="468"/>
    </location>
</feature>
<feature type="region of interest" description="Disordered" evidence="1">
    <location>
        <begin position="377"/>
        <end position="493"/>
    </location>
</feature>
<dbReference type="Gene3D" id="1.20.1270.60">
    <property type="entry name" value="Arfaptin homology (AH) domain/BAR domain"/>
    <property type="match status" value="1"/>
</dbReference>
<feature type="compositionally biased region" description="Polar residues" evidence="1">
    <location>
        <begin position="261"/>
        <end position="276"/>
    </location>
</feature>
<evidence type="ECO:0000313" key="3">
    <source>
        <dbReference type="RefSeq" id="XP_022088053.1"/>
    </source>
</evidence>
<feature type="region of interest" description="Disordered" evidence="1">
    <location>
        <begin position="322"/>
        <end position="365"/>
    </location>
</feature>
<feature type="compositionally biased region" description="Low complexity" evidence="1">
    <location>
        <begin position="620"/>
        <end position="637"/>
    </location>
</feature>
<feature type="region of interest" description="Disordered" evidence="1">
    <location>
        <begin position="529"/>
        <end position="643"/>
    </location>
</feature>
<dbReference type="InterPro" id="IPR027267">
    <property type="entry name" value="AH/BAR_dom_sf"/>
</dbReference>
<feature type="region of interest" description="Disordered" evidence="1">
    <location>
        <begin position="242"/>
        <end position="276"/>
    </location>
</feature>
<feature type="compositionally biased region" description="Basic and acidic residues" evidence="1">
    <location>
        <begin position="476"/>
        <end position="486"/>
    </location>
</feature>
<proteinExistence type="predicted"/>
<gene>
    <name evidence="3" type="primary">LOC110977860</name>
</gene>
<reference evidence="3" key="1">
    <citation type="submission" date="2025-08" db="UniProtKB">
        <authorList>
            <consortium name="RefSeq"/>
        </authorList>
    </citation>
    <scope>IDENTIFICATION</scope>
</reference>
<protein>
    <submittedName>
        <fullName evidence="3">Proteoglycan 4-like isoform X1</fullName>
    </submittedName>
</protein>
<keyword evidence="2" id="KW-1185">Reference proteome</keyword>
<dbReference type="RefSeq" id="XP_022088053.1">
    <property type="nucleotide sequence ID" value="XM_022232361.1"/>
</dbReference>
<dbReference type="GeneID" id="110977860"/>
<dbReference type="OrthoDB" id="5965607at2759"/>
<accession>A0A8B7Y4E3</accession>
<dbReference type="Proteomes" id="UP000694845">
    <property type="component" value="Unplaced"/>
</dbReference>
<name>A0A8B7Y4E3_ACAPL</name>
<dbReference type="AlphaFoldDB" id="A0A8B7Y4E3"/>
<dbReference type="OMA" id="HAQKETH"/>
<evidence type="ECO:0000256" key="1">
    <source>
        <dbReference type="SAM" id="MobiDB-lite"/>
    </source>
</evidence>
<feature type="compositionally biased region" description="Basic and acidic residues" evidence="1">
    <location>
        <begin position="529"/>
        <end position="546"/>
    </location>
</feature>
<organism evidence="2 3">
    <name type="scientific">Acanthaster planci</name>
    <name type="common">Crown-of-thorns starfish</name>
    <dbReference type="NCBI Taxonomy" id="133434"/>
    <lineage>
        <taxon>Eukaryota</taxon>
        <taxon>Metazoa</taxon>
        <taxon>Echinodermata</taxon>
        <taxon>Eleutherozoa</taxon>
        <taxon>Asterozoa</taxon>
        <taxon>Asteroidea</taxon>
        <taxon>Valvatacea</taxon>
        <taxon>Valvatida</taxon>
        <taxon>Acanthasteridae</taxon>
        <taxon>Acanthaster</taxon>
    </lineage>
</organism>
<sequence length="643" mass="71664">MNMDGMKRAAKMLMRGGGDLGSVVVDAKSLQGVIGGKLIPSINNVATGLLKWSYTESNYTFPDVFSAWADLDAGFTQLLQEYLEEFSRYRKSFKEILAESKKVSDLQKEKERTANKVTAVSSKLEAARKAAKKNEGNEKAKAHVTNMEADLYVAKAKDEETEELLRNATADFENYKASMLRDSLITHCQCLKDLLQKGTDLCQTKLDIAKSMPDDPATAPDPGAENNRKVEAIFNKYRLQLSPRDPTLERNLPAQRYKTLPPSQTQYPPKSPRITNQLSVPAKPVGGRLSKQAVAIPVADRCSDVESEEDDDDYMIPNEDITSRQSIKNAPPELPPRNVVDEEEEYVVPTLSPKSPGGNKQQVPLSPKEVMEADYFQVDNGENFGEPPSSARKTSNTRQPDLVSEPVYTIPPDEEEDDTDANQLYGNMTNEELEEHKRTSVLNTPTKPMPYAKKPKKPAVYPKPVQKPTKTAPLQHRQDSATKDEQATEEDDDIYSMVCDVENTPEKTGVSLSSRVSPPVPAQRHTFLDFEHLDHDRKPDSCKPEIKQSYVHLSSSPRPEHLPQQESYQLGGETNDDEISHTYYHTSMGDKLTPEDDLSLYKNMPVPEQAVPTTTETKHSPSVAKKPPVSPWKPSVPGRGGVK</sequence>
<dbReference type="KEGG" id="aplc:110977860"/>
<evidence type="ECO:0000313" key="2">
    <source>
        <dbReference type="Proteomes" id="UP000694845"/>
    </source>
</evidence>
<feature type="compositionally biased region" description="Polar residues" evidence="1">
    <location>
        <begin position="421"/>
        <end position="430"/>
    </location>
</feature>